<keyword evidence="2" id="KW-1185">Reference proteome</keyword>
<dbReference type="EMBL" id="JAODUO010000061">
    <property type="protein sequence ID" value="KAK2191077.1"/>
    <property type="molecule type" value="Genomic_DNA"/>
</dbReference>
<gene>
    <name evidence="1" type="ORF">NP493_60g04011</name>
</gene>
<protein>
    <submittedName>
        <fullName evidence="1">Uncharacterized protein</fullName>
    </submittedName>
</protein>
<dbReference type="Proteomes" id="UP001209878">
    <property type="component" value="Unassembled WGS sequence"/>
</dbReference>
<proteinExistence type="predicted"/>
<organism evidence="1 2">
    <name type="scientific">Ridgeia piscesae</name>
    <name type="common">Tubeworm</name>
    <dbReference type="NCBI Taxonomy" id="27915"/>
    <lineage>
        <taxon>Eukaryota</taxon>
        <taxon>Metazoa</taxon>
        <taxon>Spiralia</taxon>
        <taxon>Lophotrochozoa</taxon>
        <taxon>Annelida</taxon>
        <taxon>Polychaeta</taxon>
        <taxon>Sedentaria</taxon>
        <taxon>Canalipalpata</taxon>
        <taxon>Sabellida</taxon>
        <taxon>Siboglinidae</taxon>
        <taxon>Ridgeia</taxon>
    </lineage>
</organism>
<comment type="caution">
    <text evidence="1">The sequence shown here is derived from an EMBL/GenBank/DDBJ whole genome shotgun (WGS) entry which is preliminary data.</text>
</comment>
<evidence type="ECO:0000313" key="2">
    <source>
        <dbReference type="Proteomes" id="UP001209878"/>
    </source>
</evidence>
<reference evidence="1" key="1">
    <citation type="journal article" date="2023" name="Mol. Biol. Evol.">
        <title>Third-Generation Sequencing Reveals the Adaptive Role of the Epigenome in Three Deep-Sea Polychaetes.</title>
        <authorList>
            <person name="Perez M."/>
            <person name="Aroh O."/>
            <person name="Sun Y."/>
            <person name="Lan Y."/>
            <person name="Juniper S.K."/>
            <person name="Young C.R."/>
            <person name="Angers B."/>
            <person name="Qian P.Y."/>
        </authorList>
    </citation>
    <scope>NUCLEOTIDE SEQUENCE</scope>
    <source>
        <strain evidence="1">R07B-5</strain>
    </source>
</reference>
<accession>A0AAD9PAG2</accession>
<dbReference type="AlphaFoldDB" id="A0AAD9PAG2"/>
<evidence type="ECO:0000313" key="1">
    <source>
        <dbReference type="EMBL" id="KAK2191077.1"/>
    </source>
</evidence>
<name>A0AAD9PAG2_RIDPI</name>
<sequence length="116" mass="12519">MSYFARRACGVLLESAFPILQPVTETPPGVIEPFVLLVGLLQHPPLLPSPAHELLPAQLDANQQILYVHCVLLAAKVLQISAGAVKVVHEIPVCINVLLEVLATNNFVEIIPNNSV</sequence>